<reference evidence="4" key="1">
    <citation type="submission" date="2016-11" db="EMBL/GenBank/DDBJ databases">
        <authorList>
            <person name="Varghese N."/>
            <person name="Submissions S."/>
        </authorList>
    </citation>
    <scope>NUCLEOTIDE SEQUENCE [LARGE SCALE GENOMIC DNA]</scope>
    <source>
        <strain evidence="4">DSM 27370</strain>
    </source>
</reference>
<organism evidence="3 4">
    <name type="scientific">Dysgonomonas macrotermitis</name>
    <dbReference type="NCBI Taxonomy" id="1346286"/>
    <lineage>
        <taxon>Bacteria</taxon>
        <taxon>Pseudomonadati</taxon>
        <taxon>Bacteroidota</taxon>
        <taxon>Bacteroidia</taxon>
        <taxon>Bacteroidales</taxon>
        <taxon>Dysgonomonadaceae</taxon>
        <taxon>Dysgonomonas</taxon>
    </lineage>
</organism>
<evidence type="ECO:0000259" key="2">
    <source>
        <dbReference type="Pfam" id="PF14297"/>
    </source>
</evidence>
<dbReference type="AlphaFoldDB" id="A0A1M5C5Y7"/>
<dbReference type="PANTHER" id="PTHR39196:SF1">
    <property type="entry name" value="PRIMOSOME, DNAD SUBUNIT"/>
    <property type="match status" value="1"/>
</dbReference>
<name>A0A1M5C5Y7_9BACT</name>
<protein>
    <recommendedName>
        <fullName evidence="2">Lin1244/Lin1753-like N-terminal domain-containing protein</fullName>
    </recommendedName>
</protein>
<keyword evidence="4" id="KW-1185">Reference proteome</keyword>
<feature type="coiled-coil region" evidence="1">
    <location>
        <begin position="158"/>
        <end position="198"/>
    </location>
</feature>
<dbReference type="PANTHER" id="PTHR39196">
    <property type="entry name" value="PRIMOSOME, DNAD SUBUNIT"/>
    <property type="match status" value="1"/>
</dbReference>
<dbReference type="Pfam" id="PF14297">
    <property type="entry name" value="Lin1244_N"/>
    <property type="match status" value="1"/>
</dbReference>
<dbReference type="EMBL" id="FQUC01000007">
    <property type="protein sequence ID" value="SHF50184.1"/>
    <property type="molecule type" value="Genomic_DNA"/>
</dbReference>
<dbReference type="InterPro" id="IPR025400">
    <property type="entry name" value="Lin1244/Lin1753-like_N"/>
</dbReference>
<gene>
    <name evidence="3" type="ORF">SAMN05444362_10744</name>
</gene>
<dbReference type="STRING" id="1346286.SAMN05444362_10744"/>
<evidence type="ECO:0000313" key="3">
    <source>
        <dbReference type="EMBL" id="SHF50184.1"/>
    </source>
</evidence>
<evidence type="ECO:0000256" key="1">
    <source>
        <dbReference type="SAM" id="Coils"/>
    </source>
</evidence>
<feature type="domain" description="Lin1244/Lin1753-like N-terminal" evidence="2">
    <location>
        <begin position="11"/>
        <end position="104"/>
    </location>
</feature>
<evidence type="ECO:0000313" key="4">
    <source>
        <dbReference type="Proteomes" id="UP000184480"/>
    </source>
</evidence>
<dbReference type="RefSeq" id="WP_070808579.1">
    <property type="nucleotide sequence ID" value="NZ_BBXL01000007.1"/>
</dbReference>
<dbReference type="Proteomes" id="UP000184480">
    <property type="component" value="Unassembled WGS sequence"/>
</dbReference>
<accession>A0A1M5C5Y7</accession>
<sequence length="276" mass="31851">MARPLKRGLDYFPFDIDFFEDEKIGAISGEFGIKGEIATIKLLCAVYRNGYFLQWNEMLKMKLLKNLPGVSAELIDQIVSRLVKWGFYDQSLFDSDKILTSVGIQTRYFEAIKRRKTNEVFPYLLVNVCNNGINDNNNSITADNNTQSKGNNSTVIEKEKLSIESKKKAEELKRLDQETKAKEQIKKANAAKAATEKRKDEFYQSLVPYVPRYGKDMIRAFFNFWSEPNRTQTKMKFELQKTWDLALRLGTWNNREPIYGKTAKEIQQPAGPSVVD</sequence>
<proteinExistence type="predicted"/>
<keyword evidence="1" id="KW-0175">Coiled coil</keyword>